<gene>
    <name evidence="1" type="ORF">GCM10009769_31820</name>
</gene>
<reference evidence="1" key="1">
    <citation type="journal article" date="2014" name="Int. J. Syst. Evol. Microbiol.">
        <title>Complete genome sequence of Corynebacterium casei LMG S-19264T (=DSM 44701T), isolated from a smear-ripened cheese.</title>
        <authorList>
            <consortium name="US DOE Joint Genome Institute (JGI-PGF)"/>
            <person name="Walter F."/>
            <person name="Albersmeier A."/>
            <person name="Kalinowski J."/>
            <person name="Ruckert C."/>
        </authorList>
    </citation>
    <scope>NUCLEOTIDE SEQUENCE</scope>
    <source>
        <strain evidence="1">JCM 1480</strain>
    </source>
</reference>
<organism evidence="1 2">
    <name type="scientific">Curtobacterium luteum</name>
    <dbReference type="NCBI Taxonomy" id="33881"/>
    <lineage>
        <taxon>Bacteria</taxon>
        <taxon>Bacillati</taxon>
        <taxon>Actinomycetota</taxon>
        <taxon>Actinomycetes</taxon>
        <taxon>Micrococcales</taxon>
        <taxon>Microbacteriaceae</taxon>
        <taxon>Curtobacterium</taxon>
    </lineage>
</organism>
<evidence type="ECO:0000313" key="2">
    <source>
        <dbReference type="Proteomes" id="UP000648535"/>
    </source>
</evidence>
<reference evidence="1" key="2">
    <citation type="submission" date="2020-09" db="EMBL/GenBank/DDBJ databases">
        <authorList>
            <person name="Sun Q."/>
            <person name="Ohkuma M."/>
        </authorList>
    </citation>
    <scope>NUCLEOTIDE SEQUENCE</scope>
    <source>
        <strain evidence="1">JCM 1480</strain>
    </source>
</reference>
<comment type="caution">
    <text evidence="1">The sequence shown here is derived from an EMBL/GenBank/DDBJ whole genome shotgun (WGS) entry which is preliminary data.</text>
</comment>
<proteinExistence type="predicted"/>
<accession>A0A8H9KZF8</accession>
<dbReference type="AlphaFoldDB" id="A0A8H9KZF8"/>
<dbReference type="Proteomes" id="UP000648535">
    <property type="component" value="Unassembled WGS sequence"/>
</dbReference>
<protein>
    <submittedName>
        <fullName evidence="1">Uncharacterized protein</fullName>
    </submittedName>
</protein>
<name>A0A8H9KZF8_9MICO</name>
<sequence>MQAGGSHEAFDGAAGDLAALSAQLRVHFPGTVDAVVAPMHPHDLGMRTTSLCDLADGGLDLAA</sequence>
<evidence type="ECO:0000313" key="1">
    <source>
        <dbReference type="EMBL" id="GGL11355.1"/>
    </source>
</evidence>
<dbReference type="EMBL" id="BMOI01000017">
    <property type="protein sequence ID" value="GGL11355.1"/>
    <property type="molecule type" value="Genomic_DNA"/>
</dbReference>